<evidence type="ECO:0000313" key="1">
    <source>
        <dbReference type="EMBL" id="MFL0197258.1"/>
    </source>
</evidence>
<sequence>MSNITLSDYVNIYRNALGGPRVSSINASTINISKINNIIAPTNNKFGFLGSNYKSNNHRILVLKTNTNFQDQAGPVIKVVSLNVKKSNPEIFTPATPQTWIYNIWKNSLLVDTLYSRNITVQLDGSIVIVNPMPKQSGGATGVELTLVSGRTCSITLKTSVEGVKISSIDNLPASLSFDTSTATISGVIFLTGTTVSNIIMSDGSLIQLTINVIPISVYDGI</sequence>
<dbReference type="RefSeq" id="WP_406793363.1">
    <property type="nucleotide sequence ID" value="NZ_JBJHZX010000028.1"/>
</dbReference>
<gene>
    <name evidence="1" type="ORF">ACJDU8_17085</name>
</gene>
<proteinExistence type="predicted"/>
<protein>
    <submittedName>
        <fullName evidence="1">Uncharacterized protein</fullName>
    </submittedName>
</protein>
<name>A0ABW8SQ21_9CLOT</name>
<evidence type="ECO:0000313" key="2">
    <source>
        <dbReference type="Proteomes" id="UP001623660"/>
    </source>
</evidence>
<accession>A0ABW8SQ21</accession>
<organism evidence="1 2">
    <name type="scientific">Candidatus Clostridium eludens</name>
    <dbReference type="NCBI Taxonomy" id="3381663"/>
    <lineage>
        <taxon>Bacteria</taxon>
        <taxon>Bacillati</taxon>
        <taxon>Bacillota</taxon>
        <taxon>Clostridia</taxon>
        <taxon>Eubacteriales</taxon>
        <taxon>Clostridiaceae</taxon>
        <taxon>Clostridium</taxon>
    </lineage>
</organism>
<keyword evidence="2" id="KW-1185">Reference proteome</keyword>
<dbReference type="EMBL" id="JBJHZX010000028">
    <property type="protein sequence ID" value="MFL0197258.1"/>
    <property type="molecule type" value="Genomic_DNA"/>
</dbReference>
<reference evidence="1 2" key="1">
    <citation type="submission" date="2024-11" db="EMBL/GenBank/DDBJ databases">
        <authorList>
            <person name="Heng Y.C."/>
            <person name="Lim A.C.H."/>
            <person name="Lee J.K.Y."/>
            <person name="Kittelmann S."/>
        </authorList>
    </citation>
    <scope>NUCLEOTIDE SEQUENCE [LARGE SCALE GENOMIC DNA]</scope>
    <source>
        <strain evidence="1 2">WILCCON 0269</strain>
    </source>
</reference>
<comment type="caution">
    <text evidence="1">The sequence shown here is derived from an EMBL/GenBank/DDBJ whole genome shotgun (WGS) entry which is preliminary data.</text>
</comment>
<dbReference type="Proteomes" id="UP001623660">
    <property type="component" value="Unassembled WGS sequence"/>
</dbReference>